<dbReference type="Pfam" id="PF19576">
    <property type="entry name" value="Acyltransf_2"/>
    <property type="match status" value="1"/>
</dbReference>
<dbReference type="SMART" id="SM00563">
    <property type="entry name" value="PlsC"/>
    <property type="match status" value="1"/>
</dbReference>
<comment type="caution">
    <text evidence="2">The sequence shown here is derived from an EMBL/GenBank/DDBJ whole genome shotgun (WGS) entry which is preliminary data.</text>
</comment>
<organism evidence="2 3">
    <name type="scientific">Alistipes inops</name>
    <dbReference type="NCBI Taxonomy" id="1501391"/>
    <lineage>
        <taxon>Bacteria</taxon>
        <taxon>Pseudomonadati</taxon>
        <taxon>Bacteroidota</taxon>
        <taxon>Bacteroidia</taxon>
        <taxon>Bacteroidales</taxon>
        <taxon>Rikenellaceae</taxon>
        <taxon>Alistipes</taxon>
    </lineage>
</organism>
<evidence type="ECO:0000313" key="3">
    <source>
        <dbReference type="Proteomes" id="UP000030889"/>
    </source>
</evidence>
<sequence length="269" mass="30342">MKEIDVYKVLEGKNPKLARRVPRFVVDYLRRTIHEREVNEILARFGDLEGIAFVRAALGYMNVRYHSVGMERLNPEGRYVFASNHPFGGMDGLMLADEVARYFGDVRVVVNDLLMYLGPLRGLFVPVNKHGRQDAGSVEAFNNAFASDVPIVTFPAGLCSRRRRGVVRDLEWKPNFVKKAAAYGRDVVPVYFNGRLSDFFYRLSNLRTALGIKANIEMLYLADEMFRQAGSDFEIIIGRPIPSASLLEGRTPGQAADYVRRAVYALGRG</sequence>
<name>A0ABR4YJW7_9BACT</name>
<dbReference type="RefSeq" id="WP_022064135.1">
    <property type="nucleotide sequence ID" value="NZ_JRGF01000003.1"/>
</dbReference>
<gene>
    <name evidence="2" type="ORF">LG35_02830</name>
</gene>
<dbReference type="Proteomes" id="UP000030889">
    <property type="component" value="Unassembled WGS sequence"/>
</dbReference>
<protein>
    <recommendedName>
        <fullName evidence="1">Phospholipid/glycerol acyltransferase domain-containing protein</fullName>
    </recommendedName>
</protein>
<dbReference type="InterPro" id="IPR045746">
    <property type="entry name" value="ACT14924-like_Acyltransf_dom"/>
</dbReference>
<feature type="domain" description="Phospholipid/glycerol acyltransferase" evidence="1">
    <location>
        <begin position="79"/>
        <end position="195"/>
    </location>
</feature>
<accession>A0ABR4YJW7</accession>
<evidence type="ECO:0000259" key="1">
    <source>
        <dbReference type="SMART" id="SM00563"/>
    </source>
</evidence>
<keyword evidence="3" id="KW-1185">Reference proteome</keyword>
<dbReference type="EMBL" id="JRGF01000003">
    <property type="protein sequence ID" value="KHE42546.1"/>
    <property type="molecule type" value="Genomic_DNA"/>
</dbReference>
<evidence type="ECO:0000313" key="2">
    <source>
        <dbReference type="EMBL" id="KHE42546.1"/>
    </source>
</evidence>
<dbReference type="InterPro" id="IPR002123">
    <property type="entry name" value="Plipid/glycerol_acylTrfase"/>
</dbReference>
<proteinExistence type="predicted"/>
<reference evidence="2 3" key="1">
    <citation type="submission" date="2014-09" db="EMBL/GenBank/DDBJ databases">
        <title>Alistipes sp. 627, sp. nov., a novel member of the family Rikenellaceae isolated from human faeces.</title>
        <authorList>
            <person name="Shkoporov A.N."/>
            <person name="Chaplin A.V."/>
            <person name="Motuzova O.V."/>
            <person name="Kafarskaia L.I."/>
            <person name="Khokhlova E.V."/>
            <person name="Efimov B.A."/>
        </authorList>
    </citation>
    <scope>NUCLEOTIDE SEQUENCE [LARGE SCALE GENOMIC DNA]</scope>
    <source>
        <strain evidence="2 3">627</strain>
    </source>
</reference>
<dbReference type="SUPFAM" id="SSF69593">
    <property type="entry name" value="Glycerol-3-phosphate (1)-acyltransferase"/>
    <property type="match status" value="1"/>
</dbReference>